<gene>
    <name evidence="1" type="ORF">TIFTF001_034382</name>
</gene>
<evidence type="ECO:0000313" key="2">
    <source>
        <dbReference type="Proteomes" id="UP001187192"/>
    </source>
</evidence>
<proteinExistence type="predicted"/>
<accession>A0AA88J8G9</accession>
<name>A0AA88J8G9_FICCA</name>
<protein>
    <submittedName>
        <fullName evidence="1">Uncharacterized protein</fullName>
    </submittedName>
</protein>
<sequence length="148" mass="15875">MPKISGTTPNVIARTGVYLHDCSAAVHQQKEKHLEVIGTPVGCLPRALRCLSIFRGLECASDWVPSVPSGQIGLRHTGTIGPMDWCYVSLVRHGGHQVTGFMSNGRCSGCCVRQPSLVTRKVPVAGGGGADCLEHMRYPWGQPNPGTR</sequence>
<reference evidence="1" key="1">
    <citation type="submission" date="2023-07" db="EMBL/GenBank/DDBJ databases">
        <title>draft genome sequence of fig (Ficus carica).</title>
        <authorList>
            <person name="Takahashi T."/>
            <person name="Nishimura K."/>
        </authorList>
    </citation>
    <scope>NUCLEOTIDE SEQUENCE</scope>
</reference>
<dbReference type="EMBL" id="BTGU01000225">
    <property type="protein sequence ID" value="GMN65314.1"/>
    <property type="molecule type" value="Genomic_DNA"/>
</dbReference>
<comment type="caution">
    <text evidence="1">The sequence shown here is derived from an EMBL/GenBank/DDBJ whole genome shotgun (WGS) entry which is preliminary data.</text>
</comment>
<dbReference type="AlphaFoldDB" id="A0AA88J8G9"/>
<keyword evidence="2" id="KW-1185">Reference proteome</keyword>
<dbReference type="Proteomes" id="UP001187192">
    <property type="component" value="Unassembled WGS sequence"/>
</dbReference>
<evidence type="ECO:0000313" key="1">
    <source>
        <dbReference type="EMBL" id="GMN65314.1"/>
    </source>
</evidence>
<organism evidence="1 2">
    <name type="scientific">Ficus carica</name>
    <name type="common">Common fig</name>
    <dbReference type="NCBI Taxonomy" id="3494"/>
    <lineage>
        <taxon>Eukaryota</taxon>
        <taxon>Viridiplantae</taxon>
        <taxon>Streptophyta</taxon>
        <taxon>Embryophyta</taxon>
        <taxon>Tracheophyta</taxon>
        <taxon>Spermatophyta</taxon>
        <taxon>Magnoliopsida</taxon>
        <taxon>eudicotyledons</taxon>
        <taxon>Gunneridae</taxon>
        <taxon>Pentapetalae</taxon>
        <taxon>rosids</taxon>
        <taxon>fabids</taxon>
        <taxon>Rosales</taxon>
        <taxon>Moraceae</taxon>
        <taxon>Ficeae</taxon>
        <taxon>Ficus</taxon>
    </lineage>
</organism>